<dbReference type="PROSITE" id="PS00012">
    <property type="entry name" value="PHOSPHOPANTETHEINE"/>
    <property type="match status" value="1"/>
</dbReference>
<dbReference type="SUPFAM" id="SSF56801">
    <property type="entry name" value="Acetyl-CoA synthetase-like"/>
    <property type="match status" value="1"/>
</dbReference>
<gene>
    <name evidence="7" type="ORF">C8D90_10232</name>
</gene>
<dbReference type="GO" id="GO:0044550">
    <property type="term" value="P:secondary metabolite biosynthetic process"/>
    <property type="evidence" value="ECO:0007669"/>
    <property type="project" value="TreeGrafter"/>
</dbReference>
<dbReference type="PANTHER" id="PTHR45527:SF10">
    <property type="entry name" value="PYOCHELIN SYNTHASE PCHF"/>
    <property type="match status" value="1"/>
</dbReference>
<evidence type="ECO:0000256" key="2">
    <source>
        <dbReference type="ARBA" id="ARBA00004924"/>
    </source>
</evidence>
<organism evidence="7 8">
    <name type="scientific">Enterobacillus tribolii</name>
    <dbReference type="NCBI Taxonomy" id="1487935"/>
    <lineage>
        <taxon>Bacteria</taxon>
        <taxon>Pseudomonadati</taxon>
        <taxon>Pseudomonadota</taxon>
        <taxon>Gammaproteobacteria</taxon>
        <taxon>Enterobacterales</taxon>
        <taxon>Hafniaceae</taxon>
        <taxon>Enterobacillus</taxon>
    </lineage>
</organism>
<dbReference type="PROSITE" id="PS50075">
    <property type="entry name" value="CARRIER"/>
    <property type="match status" value="1"/>
</dbReference>
<keyword evidence="8" id="KW-1185">Reference proteome</keyword>
<dbReference type="EMBL" id="QRAP01000002">
    <property type="protein sequence ID" value="RDK95561.1"/>
    <property type="molecule type" value="Genomic_DNA"/>
</dbReference>
<dbReference type="InterPro" id="IPR001242">
    <property type="entry name" value="Condensation_dom"/>
</dbReference>
<dbReference type="OrthoDB" id="9757559at2"/>
<dbReference type="Gene3D" id="1.10.1200.10">
    <property type="entry name" value="ACP-like"/>
    <property type="match status" value="1"/>
</dbReference>
<dbReference type="InterPro" id="IPR042099">
    <property type="entry name" value="ANL_N_sf"/>
</dbReference>
<dbReference type="RefSeq" id="WP_115457312.1">
    <property type="nucleotide sequence ID" value="NZ_QRAP01000002.1"/>
</dbReference>
<dbReference type="InterPro" id="IPR010071">
    <property type="entry name" value="AA_adenyl_dom"/>
</dbReference>
<sequence>MSISTLLDRITGAGLRISRQGDNLKLEGLTNAIPPQLVADIRTNKAQLLAWLEESQDTFPLTPLQQAYYRGRDLVTEGGGVANQVYHEIEGVWDIERLEQALQRVAQEHSALRLRISGDDAQYESSELPRIARRDWQGFSDGEQRQMRARLREEKSHQILSPQGSLLQAEVVILSPESMVLYVNHDGMIVDGISMFLLFRLWHQHYQTPQPQAEYLSFRQHIAAREQDKQHAVSDRSRDYWLRRLESLPKAPALAQNPRPATGAPRFRQHLVTLDAARWQQLQQQTKAQQLTPAAVLMAAWAETLYVWGAGEDFTLNVTISERRPIHPRAFSTIGPFSVPMLTEIHLDHQHPFIQRARRLQAQLHQDIDHRYFSGIDVMRELAKTRGLADARMPYTFNCTLGALEGVNGDALTLLGREVYTLSQTPQVLLDVFLFEQQGQLVIRLDGVESAFPEGFLAAMAEGFERMLLSLCQPESWQRAVFDLLPAAQRQRREQINATEAEIPSELLGDAFVIQARRNPDAAAICTMARQIGYGELLNRVAEAAQWLHGQGVKRNELVGLIATRGPEQIIGILAIVLSGACYLPIDAGLPEARRCYMLQDGGVRVVLTNVDAAAPLPCFDLRTPAEEIFALPVRDVAATQDDLAYVLYTSGTTGDPKGVMVTHRNVVNLIADCQRRFSVRPEDRFFAISAFNFDLSVWDIFGALSAGAALVMPDADRAADTQHWAELCRMHQVTIWNSVPAIVRMMFDYQPGLVDSLRLIMMSGDRIPPDLPAAMMERRPDIAYWSLGGPTETTIWNICHPISPEDCNGENIPYGRPNANNQCSVRNAQGGECPDWVAGEIYAAGAGITRGYWNDEVRTHERYPVDAHDRQRYFRTGDLGRYLPDGDIDILGRVDLQIKINGYRIEAGEVENVLTTLPEIAQAAVVAAKDAQGDVLVAHLVADGSRPALAELRQRVAHLLPDYMIPAHLVWHEALPLNRNQKVDRKALSQFPLLADVPGDSGSRQANGDIERQLQTLWQDILARDNIGMEQDFFSLGGNSLKALRILTSVRKAFGVAMPLESVYQFNTVQAMAGQIADRGGKL</sequence>
<proteinExistence type="predicted"/>
<reference evidence="7 8" key="1">
    <citation type="submission" date="2018-07" db="EMBL/GenBank/DDBJ databases">
        <title>Genomic Encyclopedia of Type Strains, Phase IV (KMG-IV): sequencing the most valuable type-strain genomes for metagenomic binning, comparative biology and taxonomic classification.</title>
        <authorList>
            <person name="Goeker M."/>
        </authorList>
    </citation>
    <scope>NUCLEOTIDE SEQUENCE [LARGE SCALE GENOMIC DNA]</scope>
    <source>
        <strain evidence="7 8">DSM 103736</strain>
    </source>
</reference>
<name>A0A370R0X1_9GAMM</name>
<dbReference type="SMART" id="SM00823">
    <property type="entry name" value="PKS_PP"/>
    <property type="match status" value="1"/>
</dbReference>
<feature type="domain" description="Carrier" evidence="6">
    <location>
        <begin position="1006"/>
        <end position="1081"/>
    </location>
</feature>
<dbReference type="InterPro" id="IPR000873">
    <property type="entry name" value="AMP-dep_synth/lig_dom"/>
</dbReference>
<evidence type="ECO:0000313" key="8">
    <source>
        <dbReference type="Proteomes" id="UP000254848"/>
    </source>
</evidence>
<dbReference type="InterPro" id="IPR006162">
    <property type="entry name" value="Ppantetheine_attach_site"/>
</dbReference>
<comment type="pathway">
    <text evidence="2">Siderophore biosynthesis.</text>
</comment>
<dbReference type="GO" id="GO:0005737">
    <property type="term" value="C:cytoplasm"/>
    <property type="evidence" value="ECO:0007669"/>
    <property type="project" value="TreeGrafter"/>
</dbReference>
<dbReference type="SUPFAM" id="SSF52777">
    <property type="entry name" value="CoA-dependent acyltransferases"/>
    <property type="match status" value="2"/>
</dbReference>
<dbReference type="InterPro" id="IPR023213">
    <property type="entry name" value="CAT-like_dom_sf"/>
</dbReference>
<dbReference type="InterPro" id="IPR025110">
    <property type="entry name" value="AMP-bd_C"/>
</dbReference>
<dbReference type="InterPro" id="IPR009081">
    <property type="entry name" value="PP-bd_ACP"/>
</dbReference>
<keyword evidence="5" id="KW-0436">Ligase</keyword>
<keyword evidence="3" id="KW-0596">Phosphopantetheine</keyword>
<dbReference type="Pfam" id="PF00501">
    <property type="entry name" value="AMP-binding"/>
    <property type="match status" value="1"/>
</dbReference>
<evidence type="ECO:0000256" key="4">
    <source>
        <dbReference type="ARBA" id="ARBA00022553"/>
    </source>
</evidence>
<dbReference type="Gene3D" id="3.30.559.30">
    <property type="entry name" value="Nonribosomal peptide synthetase, condensation domain"/>
    <property type="match status" value="1"/>
</dbReference>
<dbReference type="SUPFAM" id="SSF47336">
    <property type="entry name" value="ACP-like"/>
    <property type="match status" value="1"/>
</dbReference>
<evidence type="ECO:0000256" key="3">
    <source>
        <dbReference type="ARBA" id="ARBA00022450"/>
    </source>
</evidence>
<dbReference type="NCBIfam" id="TIGR01733">
    <property type="entry name" value="AA-adenyl-dom"/>
    <property type="match status" value="1"/>
</dbReference>
<evidence type="ECO:0000259" key="6">
    <source>
        <dbReference type="PROSITE" id="PS50075"/>
    </source>
</evidence>
<dbReference type="AlphaFoldDB" id="A0A370R0X1"/>
<dbReference type="Pfam" id="PF00550">
    <property type="entry name" value="PP-binding"/>
    <property type="match status" value="1"/>
</dbReference>
<dbReference type="Pfam" id="PF13193">
    <property type="entry name" value="AMP-binding_C"/>
    <property type="match status" value="1"/>
</dbReference>
<dbReference type="Gene3D" id="3.30.559.10">
    <property type="entry name" value="Chloramphenicol acetyltransferase-like domain"/>
    <property type="match status" value="1"/>
</dbReference>
<dbReference type="InterPro" id="IPR036736">
    <property type="entry name" value="ACP-like_sf"/>
</dbReference>
<dbReference type="PROSITE" id="PS00455">
    <property type="entry name" value="AMP_BINDING"/>
    <property type="match status" value="1"/>
</dbReference>
<evidence type="ECO:0000256" key="1">
    <source>
        <dbReference type="ARBA" id="ARBA00001957"/>
    </source>
</evidence>
<comment type="caution">
    <text evidence="7">The sequence shown here is derived from an EMBL/GenBank/DDBJ whole genome shotgun (WGS) entry which is preliminary data.</text>
</comment>
<dbReference type="InterPro" id="IPR045851">
    <property type="entry name" value="AMP-bd_C_sf"/>
</dbReference>
<evidence type="ECO:0000313" key="7">
    <source>
        <dbReference type="EMBL" id="RDK95561.1"/>
    </source>
</evidence>
<dbReference type="Gene3D" id="3.30.300.30">
    <property type="match status" value="1"/>
</dbReference>
<comment type="cofactor">
    <cofactor evidence="1">
        <name>pantetheine 4'-phosphate</name>
        <dbReference type="ChEBI" id="CHEBI:47942"/>
    </cofactor>
</comment>
<dbReference type="InterPro" id="IPR020806">
    <property type="entry name" value="PKS_PP-bd"/>
</dbReference>
<dbReference type="GO" id="GO:0043041">
    <property type="term" value="P:amino acid activation for nonribosomal peptide biosynthetic process"/>
    <property type="evidence" value="ECO:0007669"/>
    <property type="project" value="TreeGrafter"/>
</dbReference>
<accession>A0A370R0X1</accession>
<dbReference type="Gene3D" id="3.40.50.12780">
    <property type="entry name" value="N-terminal domain of ligase-like"/>
    <property type="match status" value="1"/>
</dbReference>
<dbReference type="Proteomes" id="UP000254848">
    <property type="component" value="Unassembled WGS sequence"/>
</dbReference>
<protein>
    <submittedName>
        <fullName evidence="7">Amino acid adenylation domain-containing protein</fullName>
    </submittedName>
</protein>
<keyword evidence="4" id="KW-0597">Phosphoprotein</keyword>
<dbReference type="PRINTS" id="PR00154">
    <property type="entry name" value="AMPBINDING"/>
</dbReference>
<dbReference type="GO" id="GO:0016874">
    <property type="term" value="F:ligase activity"/>
    <property type="evidence" value="ECO:0007669"/>
    <property type="project" value="UniProtKB-KW"/>
</dbReference>
<dbReference type="InterPro" id="IPR020459">
    <property type="entry name" value="AMP-binding"/>
</dbReference>
<dbReference type="PANTHER" id="PTHR45527">
    <property type="entry name" value="NONRIBOSOMAL PEPTIDE SYNTHETASE"/>
    <property type="match status" value="1"/>
</dbReference>
<dbReference type="Pfam" id="PF00668">
    <property type="entry name" value="Condensation"/>
    <property type="match status" value="1"/>
</dbReference>
<dbReference type="GO" id="GO:0031177">
    <property type="term" value="F:phosphopantetheine binding"/>
    <property type="evidence" value="ECO:0007669"/>
    <property type="project" value="InterPro"/>
</dbReference>
<evidence type="ECO:0000256" key="5">
    <source>
        <dbReference type="ARBA" id="ARBA00022598"/>
    </source>
</evidence>
<dbReference type="InterPro" id="IPR020845">
    <property type="entry name" value="AMP-binding_CS"/>
</dbReference>